<dbReference type="Pfam" id="PF02212">
    <property type="entry name" value="GED"/>
    <property type="match status" value="1"/>
</dbReference>
<reference evidence="6" key="1">
    <citation type="submission" date="2021-01" db="EMBL/GenBank/DDBJ databases">
        <authorList>
            <consortium name="Genoscope - CEA"/>
            <person name="William W."/>
        </authorList>
    </citation>
    <scope>NUCLEOTIDE SEQUENCE</scope>
</reference>
<dbReference type="PROSITE" id="PS51388">
    <property type="entry name" value="GED"/>
    <property type="match status" value="1"/>
</dbReference>
<dbReference type="InterPro" id="IPR045063">
    <property type="entry name" value="Dynamin_N"/>
</dbReference>
<dbReference type="FunFam" id="3.40.50.300:FF:001311">
    <property type="entry name" value="Dynamin-like protein-related"/>
    <property type="match status" value="1"/>
</dbReference>
<evidence type="ECO:0008006" key="8">
    <source>
        <dbReference type="Google" id="ProtNLM"/>
    </source>
</evidence>
<dbReference type="GO" id="GO:0003924">
    <property type="term" value="F:GTPase activity"/>
    <property type="evidence" value="ECO:0007669"/>
    <property type="project" value="InterPro"/>
</dbReference>
<evidence type="ECO:0000313" key="6">
    <source>
        <dbReference type="EMBL" id="CAD8063503.1"/>
    </source>
</evidence>
<dbReference type="PANTHER" id="PTHR11566:SF233">
    <property type="entry name" value="CHROMOSOME UNDETERMINED SCAFFOLD_59, WHOLE GENOME SHOTGUN SEQUENCE"/>
    <property type="match status" value="1"/>
</dbReference>
<keyword evidence="7" id="KW-1185">Reference proteome</keyword>
<feature type="domain" description="GED" evidence="4">
    <location>
        <begin position="536"/>
        <end position="627"/>
    </location>
</feature>
<dbReference type="EMBL" id="CAJJDN010000018">
    <property type="protein sequence ID" value="CAD8063503.1"/>
    <property type="molecule type" value="Genomic_DNA"/>
</dbReference>
<organism evidence="6 7">
    <name type="scientific">Paramecium sonneborni</name>
    <dbReference type="NCBI Taxonomy" id="65129"/>
    <lineage>
        <taxon>Eukaryota</taxon>
        <taxon>Sar</taxon>
        <taxon>Alveolata</taxon>
        <taxon>Ciliophora</taxon>
        <taxon>Intramacronucleata</taxon>
        <taxon>Oligohymenophorea</taxon>
        <taxon>Peniculida</taxon>
        <taxon>Parameciidae</taxon>
        <taxon>Paramecium</taxon>
    </lineage>
</organism>
<keyword evidence="1" id="KW-0547">Nucleotide-binding</keyword>
<comment type="caution">
    <text evidence="6">The sequence shown here is derived from an EMBL/GenBank/DDBJ whole genome shotgun (WGS) entry which is preliminary data.</text>
</comment>
<dbReference type="GO" id="GO:0005525">
    <property type="term" value="F:GTP binding"/>
    <property type="evidence" value="ECO:0007669"/>
    <property type="project" value="InterPro"/>
</dbReference>
<feature type="compositionally biased region" description="Low complexity" evidence="3">
    <location>
        <begin position="846"/>
        <end position="858"/>
    </location>
</feature>
<feature type="compositionally biased region" description="Low complexity" evidence="3">
    <location>
        <begin position="657"/>
        <end position="673"/>
    </location>
</feature>
<proteinExistence type="predicted"/>
<dbReference type="InterPro" id="IPR003130">
    <property type="entry name" value="GED"/>
</dbReference>
<feature type="compositionally biased region" description="Polar residues" evidence="3">
    <location>
        <begin position="755"/>
        <end position="766"/>
    </location>
</feature>
<evidence type="ECO:0000259" key="5">
    <source>
        <dbReference type="PROSITE" id="PS51718"/>
    </source>
</evidence>
<dbReference type="GO" id="GO:0005737">
    <property type="term" value="C:cytoplasm"/>
    <property type="evidence" value="ECO:0007669"/>
    <property type="project" value="TreeGrafter"/>
</dbReference>
<gene>
    <name evidence="6" type="ORF">PSON_ATCC_30995.1.T0180017</name>
</gene>
<feature type="compositionally biased region" description="Low complexity" evidence="3">
    <location>
        <begin position="740"/>
        <end position="754"/>
    </location>
</feature>
<dbReference type="InterPro" id="IPR030381">
    <property type="entry name" value="G_DYNAMIN_dom"/>
</dbReference>
<dbReference type="GO" id="GO:0016020">
    <property type="term" value="C:membrane"/>
    <property type="evidence" value="ECO:0007669"/>
    <property type="project" value="TreeGrafter"/>
</dbReference>
<dbReference type="InterPro" id="IPR000375">
    <property type="entry name" value="Dynamin_stalk"/>
</dbReference>
<dbReference type="CDD" id="cd08771">
    <property type="entry name" value="DLP_1"/>
    <property type="match status" value="1"/>
</dbReference>
<keyword evidence="2" id="KW-0342">GTP-binding</keyword>
<protein>
    <recommendedName>
        <fullName evidence="8">Dynamin-like protein</fullName>
    </recommendedName>
</protein>
<dbReference type="InterPro" id="IPR020850">
    <property type="entry name" value="GED_dom"/>
</dbReference>
<dbReference type="InterPro" id="IPR022812">
    <property type="entry name" value="Dynamin"/>
</dbReference>
<feature type="domain" description="Dynamin-type G" evidence="5">
    <location>
        <begin position="31"/>
        <end position="304"/>
    </location>
</feature>
<feature type="compositionally biased region" description="Low complexity" evidence="3">
    <location>
        <begin position="821"/>
        <end position="833"/>
    </location>
</feature>
<evidence type="ECO:0000256" key="2">
    <source>
        <dbReference type="ARBA" id="ARBA00023134"/>
    </source>
</evidence>
<accession>A0A8S1LD83</accession>
<dbReference type="Proteomes" id="UP000692954">
    <property type="component" value="Unassembled WGS sequence"/>
</dbReference>
<evidence type="ECO:0000259" key="4">
    <source>
        <dbReference type="PROSITE" id="PS51388"/>
    </source>
</evidence>
<dbReference type="InterPro" id="IPR019762">
    <property type="entry name" value="Dynamin_GTPase_CS"/>
</dbReference>
<dbReference type="PROSITE" id="PS51718">
    <property type="entry name" value="G_DYNAMIN_2"/>
    <property type="match status" value="1"/>
</dbReference>
<evidence type="ECO:0000256" key="1">
    <source>
        <dbReference type="ARBA" id="ARBA00022741"/>
    </source>
</evidence>
<dbReference type="Pfam" id="PF01031">
    <property type="entry name" value="Dynamin_M"/>
    <property type="match status" value="1"/>
</dbReference>
<evidence type="ECO:0000313" key="7">
    <source>
        <dbReference type="Proteomes" id="UP000692954"/>
    </source>
</evidence>
<dbReference type="PROSITE" id="PS00410">
    <property type="entry name" value="G_DYNAMIN_1"/>
    <property type="match status" value="1"/>
</dbReference>
<feature type="region of interest" description="Disordered" evidence="3">
    <location>
        <begin position="657"/>
        <end position="766"/>
    </location>
</feature>
<feature type="region of interest" description="Disordered" evidence="3">
    <location>
        <begin position="816"/>
        <end position="870"/>
    </location>
</feature>
<dbReference type="AlphaFoldDB" id="A0A8S1LD83"/>
<feature type="compositionally biased region" description="Polar residues" evidence="3">
    <location>
        <begin position="679"/>
        <end position="696"/>
    </location>
</feature>
<dbReference type="InterPro" id="IPR001401">
    <property type="entry name" value="Dynamin_GTPase"/>
</dbReference>
<feature type="compositionally biased region" description="Low complexity" evidence="3">
    <location>
        <begin position="697"/>
        <end position="731"/>
    </location>
</feature>
<dbReference type="PANTHER" id="PTHR11566">
    <property type="entry name" value="DYNAMIN"/>
    <property type="match status" value="1"/>
</dbReference>
<sequence>MSNSQGVSLLENLRKVITLVDQLRDIGLNDYIKLPRIVVLGIQSAGKSSLLEHIVGIDFLPRGSGVVTRRPLELRLSNAPASVCATPTAEFVEEIKGKKFTNFEEVRQKINELTDKVCGQAKNIIDKPIILAVQGPNCPDLTLVDLPGITRIPIAGQPSNIEEITTNMAKRYCEDKSAIILCVVAANADMTTSDALLLAKKLDPDGIRTIGVLTKIDIMDQGTNAFKMLKGEEVPLKYGYVGVKLRSQQEINDNIPIIQAVLREKNFFANHPVYSTIPGEIFGTQVLTRKLTTILYRRIRSFLPELMREINNRVGKIQVRLDVLGPGLPVEDSDKMHYIWKLIHEFSVRFRNSISGSYQKVKSTKKNDFFQVPAGAKIKLLFQDLYEEYNDLDYQALKKYSEDDIIQVIQKYSALTIPGFLPVDAFYALLNPELKRLQQPAFNIIDEAYQILEEYAIAILDDQLQTIPSVLKMLEEQVLEIIQECKTNAQNSVQDILDAEMNYVFTNDFNYLAGKQFIRFGKPAKEAQPVKGQHMVAELKNKIEHYFKLVVRSTRDNIPKLVGYFLVKGCQTKMLMQLQQNLMQNQYLLQAISEDQNIVEERKKLNKEIETFRNAQKIIKRDPDLSEYILSAQEDLAAEQQQSQQVQQIKPQQQQQQQQQQQKQQDTKTQVQKPENNKAPVTQTSNDSSKNQMTDAQLQKQQQQQQQNYQQTQQSQQSQQPLQNQQVKQQTTIFGNASKNPQPQTAQQNTNPLQGNKSSSSSTLTQQYNQQVDKNVAAFYEDERVKEQMKNAGGQAAKATVKSQIPGAPDWALNAAEKAGQQAATSDAAKQAAINATSQQLKVDDQPPQTNQQQQAPPKKGGLFGFIKQS</sequence>
<name>A0A8S1LD83_9CILI</name>
<evidence type="ECO:0000256" key="3">
    <source>
        <dbReference type="SAM" id="MobiDB-lite"/>
    </source>
</evidence>
<dbReference type="GO" id="GO:0008017">
    <property type="term" value="F:microtubule binding"/>
    <property type="evidence" value="ECO:0007669"/>
    <property type="project" value="TreeGrafter"/>
</dbReference>
<dbReference type="GO" id="GO:0005874">
    <property type="term" value="C:microtubule"/>
    <property type="evidence" value="ECO:0007669"/>
    <property type="project" value="TreeGrafter"/>
</dbReference>
<dbReference type="SMART" id="SM00053">
    <property type="entry name" value="DYNc"/>
    <property type="match status" value="1"/>
</dbReference>
<dbReference type="Pfam" id="PF00350">
    <property type="entry name" value="Dynamin_N"/>
    <property type="match status" value="1"/>
</dbReference>
<dbReference type="OrthoDB" id="304918at2759"/>